<dbReference type="SUPFAM" id="SSF46955">
    <property type="entry name" value="Putative DNA-binding domain"/>
    <property type="match status" value="1"/>
</dbReference>
<dbReference type="GO" id="GO:0003677">
    <property type="term" value="F:DNA binding"/>
    <property type="evidence" value="ECO:0007669"/>
    <property type="project" value="InterPro"/>
</dbReference>
<dbReference type="Pfam" id="PF13411">
    <property type="entry name" value="MerR_1"/>
    <property type="match status" value="1"/>
</dbReference>
<dbReference type="InterPro" id="IPR009061">
    <property type="entry name" value="DNA-bd_dom_put_sf"/>
</dbReference>
<dbReference type="EMBL" id="SSOA01000001">
    <property type="protein sequence ID" value="THF53985.1"/>
    <property type="molecule type" value="Genomic_DNA"/>
</dbReference>
<name>A0A4S4A637_9HYPH</name>
<gene>
    <name evidence="3" type="ORF">E6C51_02455</name>
</gene>
<sequence>MIRKFKGTGIYKKTQFLPIGSFCISTRSDMLDDRNQEQKDSFSLREVMEVTGISKLVLHAWERRYGAVLPQQSETGRRTYNREHLTKLCLMKSCVDLGYRVGKIASLSIQDLQAIVSARKTLDGLSPIFAALATLDSRELERLLSSRYFALGPIDFSKDVVIPLMHEVGQRWASGDLSVAAEHMVSAIIRSLLGNGMKMLAPGNTPLHIIFTTPEGELHELGTLIAALLAQGHGLQSHYLGAQLPAKDIAIAAQNIGASIVCLGSQNARSHKGLREINKIRQALPEHVELWLGGRGFSDADCVAGTRYLKTMADFEAAVACTLEGKQPTANSQA</sequence>
<dbReference type="InterPro" id="IPR000551">
    <property type="entry name" value="MerR-type_HTH_dom"/>
</dbReference>
<keyword evidence="4" id="KW-1185">Reference proteome</keyword>
<comment type="caution">
    <text evidence="3">The sequence shown here is derived from an EMBL/GenBank/DDBJ whole genome shotgun (WGS) entry which is preliminary data.</text>
</comment>
<organism evidence="3 4">
    <name type="scientific">Allorhizobium terrae</name>
    <dbReference type="NCBI Taxonomy" id="1848972"/>
    <lineage>
        <taxon>Bacteria</taxon>
        <taxon>Pseudomonadati</taxon>
        <taxon>Pseudomonadota</taxon>
        <taxon>Alphaproteobacteria</taxon>
        <taxon>Hyphomicrobiales</taxon>
        <taxon>Rhizobiaceae</taxon>
        <taxon>Rhizobium/Agrobacterium group</taxon>
        <taxon>Allorhizobium</taxon>
    </lineage>
</organism>
<proteinExistence type="predicted"/>
<evidence type="ECO:0000313" key="4">
    <source>
        <dbReference type="Proteomes" id="UP000310754"/>
    </source>
</evidence>
<dbReference type="InterPro" id="IPR006158">
    <property type="entry name" value="Cobalamin-bd"/>
</dbReference>
<dbReference type="GO" id="GO:0031419">
    <property type="term" value="F:cobalamin binding"/>
    <property type="evidence" value="ECO:0007669"/>
    <property type="project" value="InterPro"/>
</dbReference>
<dbReference type="SUPFAM" id="SSF52242">
    <property type="entry name" value="Cobalamin (vitamin B12)-binding domain"/>
    <property type="match status" value="1"/>
</dbReference>
<evidence type="ECO:0000313" key="3">
    <source>
        <dbReference type="EMBL" id="THF53985.1"/>
    </source>
</evidence>
<dbReference type="InterPro" id="IPR036724">
    <property type="entry name" value="Cobalamin-bd_sf"/>
</dbReference>
<dbReference type="Gene3D" id="3.40.50.280">
    <property type="entry name" value="Cobalamin-binding domain"/>
    <property type="match status" value="1"/>
</dbReference>
<dbReference type="Gene3D" id="1.10.1660.10">
    <property type="match status" value="1"/>
</dbReference>
<dbReference type="PROSITE" id="PS50937">
    <property type="entry name" value="HTH_MERR_2"/>
    <property type="match status" value="1"/>
</dbReference>
<protein>
    <submittedName>
        <fullName evidence="3">MerR family transcriptional regulator</fullName>
    </submittedName>
</protein>
<feature type="domain" description="HTH merR-type" evidence="1">
    <location>
        <begin position="41"/>
        <end position="110"/>
    </location>
</feature>
<dbReference type="PROSITE" id="PS51332">
    <property type="entry name" value="B12_BINDING"/>
    <property type="match status" value="1"/>
</dbReference>
<dbReference type="Gene3D" id="1.10.1240.10">
    <property type="entry name" value="Methionine synthase domain"/>
    <property type="match status" value="1"/>
</dbReference>
<dbReference type="AlphaFoldDB" id="A0A4S4A637"/>
<evidence type="ECO:0000259" key="2">
    <source>
        <dbReference type="PROSITE" id="PS51332"/>
    </source>
</evidence>
<dbReference type="Proteomes" id="UP000310754">
    <property type="component" value="Unassembled WGS sequence"/>
</dbReference>
<dbReference type="SMART" id="SM00422">
    <property type="entry name" value="HTH_MERR"/>
    <property type="match status" value="1"/>
</dbReference>
<dbReference type="RefSeq" id="WP_190234907.1">
    <property type="nucleotide sequence ID" value="NZ_SSOA01000001.1"/>
</dbReference>
<dbReference type="GO" id="GO:0006355">
    <property type="term" value="P:regulation of DNA-templated transcription"/>
    <property type="evidence" value="ECO:0007669"/>
    <property type="project" value="InterPro"/>
</dbReference>
<reference evidence="3 4" key="1">
    <citation type="submission" date="2019-04" db="EMBL/GenBank/DDBJ databases">
        <title>Rhizobium terrae sp. nov., isolated from a paddy soil.</title>
        <authorList>
            <person name="Lin S.-Y."/>
            <person name="Hameed A."/>
            <person name="Huang H.-I."/>
            <person name="Young C.-C."/>
        </authorList>
    </citation>
    <scope>NUCLEOTIDE SEQUENCE [LARGE SCALE GENOMIC DNA]</scope>
    <source>
        <strain evidence="3 4">CC-HIH110</strain>
    </source>
</reference>
<accession>A0A4S4A637</accession>
<dbReference type="GO" id="GO:0046872">
    <property type="term" value="F:metal ion binding"/>
    <property type="evidence" value="ECO:0007669"/>
    <property type="project" value="InterPro"/>
</dbReference>
<dbReference type="InterPro" id="IPR036594">
    <property type="entry name" value="Meth_synthase_dom"/>
</dbReference>
<dbReference type="Pfam" id="PF02607">
    <property type="entry name" value="B12-binding_2"/>
    <property type="match status" value="1"/>
</dbReference>
<feature type="domain" description="B12-binding" evidence="2">
    <location>
        <begin position="206"/>
        <end position="334"/>
    </location>
</feature>
<dbReference type="InterPro" id="IPR003759">
    <property type="entry name" value="Cbl-bd_cap"/>
</dbReference>
<evidence type="ECO:0000259" key="1">
    <source>
        <dbReference type="PROSITE" id="PS50937"/>
    </source>
</evidence>